<keyword evidence="2" id="KW-1185">Reference proteome</keyword>
<comment type="caution">
    <text evidence="1">The sequence shown here is derived from an EMBL/GenBank/DDBJ whole genome shotgun (WGS) entry which is preliminary data.</text>
</comment>
<evidence type="ECO:0000313" key="1">
    <source>
        <dbReference type="EMBL" id="KAJ8943331.1"/>
    </source>
</evidence>
<reference evidence="1" key="1">
    <citation type="journal article" date="2023" name="Insect Mol. Biol.">
        <title>Genome sequencing provides insights into the evolution of gene families encoding plant cell wall-degrading enzymes in longhorned beetles.</title>
        <authorList>
            <person name="Shin N.R."/>
            <person name="Okamura Y."/>
            <person name="Kirsch R."/>
            <person name="Pauchet Y."/>
        </authorList>
    </citation>
    <scope>NUCLEOTIDE SEQUENCE</scope>
    <source>
        <strain evidence="1">RBIC_L_NR</strain>
    </source>
</reference>
<evidence type="ECO:0000313" key="2">
    <source>
        <dbReference type="Proteomes" id="UP001162156"/>
    </source>
</evidence>
<dbReference type="AlphaFoldDB" id="A0AAV8XW35"/>
<gene>
    <name evidence="1" type="ORF">NQ314_009783</name>
</gene>
<proteinExistence type="predicted"/>
<dbReference type="EMBL" id="JANEYF010002686">
    <property type="protein sequence ID" value="KAJ8943331.1"/>
    <property type="molecule type" value="Genomic_DNA"/>
</dbReference>
<name>A0AAV8XW35_9CUCU</name>
<dbReference type="Proteomes" id="UP001162156">
    <property type="component" value="Unassembled WGS sequence"/>
</dbReference>
<protein>
    <submittedName>
        <fullName evidence="1">Uncharacterized protein</fullName>
    </submittedName>
</protein>
<sequence length="104" mass="11935">MDQISVWQDEDLYSNPRSPNFEEDRMSISSQLRKTKSMDASCLDIRSIGDVGSPVNTLSRAKSEYNLNSSTHSLAQGKLFRKHIQIMFVYILQNGIMQKRFGVF</sequence>
<accession>A0AAV8XW35</accession>
<organism evidence="1 2">
    <name type="scientific">Rhamnusium bicolor</name>
    <dbReference type="NCBI Taxonomy" id="1586634"/>
    <lineage>
        <taxon>Eukaryota</taxon>
        <taxon>Metazoa</taxon>
        <taxon>Ecdysozoa</taxon>
        <taxon>Arthropoda</taxon>
        <taxon>Hexapoda</taxon>
        <taxon>Insecta</taxon>
        <taxon>Pterygota</taxon>
        <taxon>Neoptera</taxon>
        <taxon>Endopterygota</taxon>
        <taxon>Coleoptera</taxon>
        <taxon>Polyphaga</taxon>
        <taxon>Cucujiformia</taxon>
        <taxon>Chrysomeloidea</taxon>
        <taxon>Cerambycidae</taxon>
        <taxon>Lepturinae</taxon>
        <taxon>Rhagiini</taxon>
        <taxon>Rhamnusium</taxon>
    </lineage>
</organism>